<name>A0ABD0K4F7_9CAEN</name>
<dbReference type="AlphaFoldDB" id="A0ABD0K4F7"/>
<dbReference type="EMBL" id="JACVVK020000247">
    <property type="protein sequence ID" value="KAK7482332.1"/>
    <property type="molecule type" value="Genomic_DNA"/>
</dbReference>
<protein>
    <submittedName>
        <fullName evidence="1">Uncharacterized protein</fullName>
    </submittedName>
</protein>
<reference evidence="1 2" key="1">
    <citation type="journal article" date="2023" name="Sci. Data">
        <title>Genome assembly of the Korean intertidal mud-creeper Batillaria attramentaria.</title>
        <authorList>
            <person name="Patra A.K."/>
            <person name="Ho P.T."/>
            <person name="Jun S."/>
            <person name="Lee S.J."/>
            <person name="Kim Y."/>
            <person name="Won Y.J."/>
        </authorList>
    </citation>
    <scope>NUCLEOTIDE SEQUENCE [LARGE SCALE GENOMIC DNA]</scope>
    <source>
        <strain evidence="1">Wonlab-2016</strain>
    </source>
</reference>
<dbReference type="Proteomes" id="UP001519460">
    <property type="component" value="Unassembled WGS sequence"/>
</dbReference>
<gene>
    <name evidence="1" type="ORF">BaRGS_00026460</name>
</gene>
<evidence type="ECO:0000313" key="2">
    <source>
        <dbReference type="Proteomes" id="UP001519460"/>
    </source>
</evidence>
<comment type="caution">
    <text evidence="1">The sequence shown here is derived from an EMBL/GenBank/DDBJ whole genome shotgun (WGS) entry which is preliminary data.</text>
</comment>
<keyword evidence="2" id="KW-1185">Reference proteome</keyword>
<evidence type="ECO:0000313" key="1">
    <source>
        <dbReference type="EMBL" id="KAK7482332.1"/>
    </source>
</evidence>
<organism evidence="1 2">
    <name type="scientific">Batillaria attramentaria</name>
    <dbReference type="NCBI Taxonomy" id="370345"/>
    <lineage>
        <taxon>Eukaryota</taxon>
        <taxon>Metazoa</taxon>
        <taxon>Spiralia</taxon>
        <taxon>Lophotrochozoa</taxon>
        <taxon>Mollusca</taxon>
        <taxon>Gastropoda</taxon>
        <taxon>Caenogastropoda</taxon>
        <taxon>Sorbeoconcha</taxon>
        <taxon>Cerithioidea</taxon>
        <taxon>Batillariidae</taxon>
        <taxon>Batillaria</taxon>
    </lineage>
</organism>
<proteinExistence type="predicted"/>
<sequence length="110" mass="12256">MQPPTWSHSFSLLILSYKFHPSSSPTMSNYSSSTATSYTRLFVLHGHIRSPSSSSPTSSTPPPLLQCLIIPPPLLQATPAYLYFMQPPKWLHSFSLLILSYKLHPSSVPL</sequence>
<accession>A0ABD0K4F7</accession>